<feature type="compositionally biased region" description="Acidic residues" evidence="2">
    <location>
        <begin position="45"/>
        <end position="54"/>
    </location>
</feature>
<feature type="signal peptide" evidence="3">
    <location>
        <begin position="1"/>
        <end position="22"/>
    </location>
</feature>
<evidence type="ECO:0008006" key="6">
    <source>
        <dbReference type="Google" id="ProtNLM"/>
    </source>
</evidence>
<dbReference type="GO" id="GO:0006801">
    <property type="term" value="P:superoxide metabolic process"/>
    <property type="evidence" value="ECO:0007669"/>
    <property type="project" value="InterPro"/>
</dbReference>
<protein>
    <recommendedName>
        <fullName evidence="6">Superoxide dismutase, Cu-Zn family</fullName>
    </recommendedName>
</protein>
<dbReference type="PROSITE" id="PS51257">
    <property type="entry name" value="PROKAR_LIPOPROTEIN"/>
    <property type="match status" value="1"/>
</dbReference>
<dbReference type="InterPro" id="IPR036423">
    <property type="entry name" value="SOD-like_Cu/Zn_dom_sf"/>
</dbReference>
<feature type="chain" id="PRO_5039010765" description="Superoxide dismutase, Cu-Zn family" evidence="3">
    <location>
        <begin position="23"/>
        <end position="282"/>
    </location>
</feature>
<comment type="similarity">
    <text evidence="1">Belongs to the Cu-Zn superoxide dismutase family.</text>
</comment>
<sequence length="282" mass="28987">MNRTGRLTAATLGVALVLSACGSDDPESASTPAAQDTATAAPTEDGADTGEEEDAHANHGGGDSADPTPVTVSLLGTSTGHFEPVEGRGDMFASIEGTAVLEKSETGTTMTVNASGLDPQFTYPSHMHDGACSTFGGHYQQDPSGPMSPPNEIWGSSSADPSGDLEPNSQGMAVGQGSADWVPRTQDLAVQIHEPEMPGFPVVCADFSAYDSPVTIVLEADATHGADIETIEYSLNDGEMLTYEGPVEVAEAGDHVLVVQGVDANGTATDPQEFTFVIDDAA</sequence>
<evidence type="ECO:0000256" key="1">
    <source>
        <dbReference type="ARBA" id="ARBA00010457"/>
    </source>
</evidence>
<feature type="region of interest" description="Disordered" evidence="2">
    <location>
        <begin position="23"/>
        <end position="89"/>
    </location>
</feature>
<dbReference type="AlphaFoldDB" id="A0A2Y9AS34"/>
<dbReference type="Proteomes" id="UP000250222">
    <property type="component" value="Unassembled WGS sequence"/>
</dbReference>
<dbReference type="RefSeq" id="WP_146237595.1">
    <property type="nucleotide sequence ID" value="NZ_QKLZ01000019.1"/>
</dbReference>
<dbReference type="OrthoDB" id="231241at2"/>
<keyword evidence="3" id="KW-0732">Signal</keyword>
<dbReference type="Gene3D" id="2.60.40.200">
    <property type="entry name" value="Superoxide dismutase, copper/zinc binding domain"/>
    <property type="match status" value="1"/>
</dbReference>
<reference evidence="4 5" key="1">
    <citation type="submission" date="2016-10" db="EMBL/GenBank/DDBJ databases">
        <authorList>
            <person name="Cai Z."/>
        </authorList>
    </citation>
    <scope>NUCLEOTIDE SEQUENCE [LARGE SCALE GENOMIC DNA]</scope>
    <source>
        <strain evidence="4 5">CGMCC 1.10826</strain>
    </source>
</reference>
<evidence type="ECO:0000256" key="3">
    <source>
        <dbReference type="SAM" id="SignalP"/>
    </source>
</evidence>
<organism evidence="4 5">
    <name type="scientific">Georgenia satyanarayanai</name>
    <dbReference type="NCBI Taxonomy" id="860221"/>
    <lineage>
        <taxon>Bacteria</taxon>
        <taxon>Bacillati</taxon>
        <taxon>Actinomycetota</taxon>
        <taxon>Actinomycetes</taxon>
        <taxon>Micrococcales</taxon>
        <taxon>Bogoriellaceae</taxon>
        <taxon>Georgenia</taxon>
    </lineage>
</organism>
<gene>
    <name evidence="4" type="ORF">SAMN05216184_11926</name>
</gene>
<feature type="compositionally biased region" description="Low complexity" evidence="2">
    <location>
        <begin position="28"/>
        <end position="44"/>
    </location>
</feature>
<dbReference type="GO" id="GO:0046872">
    <property type="term" value="F:metal ion binding"/>
    <property type="evidence" value="ECO:0007669"/>
    <property type="project" value="InterPro"/>
</dbReference>
<dbReference type="EMBL" id="UETB01000019">
    <property type="protein sequence ID" value="SSA46905.1"/>
    <property type="molecule type" value="Genomic_DNA"/>
</dbReference>
<name>A0A2Y9AS34_9MICO</name>
<accession>A0A2Y9AS34</accession>
<proteinExistence type="inferred from homology"/>
<evidence type="ECO:0000256" key="2">
    <source>
        <dbReference type="SAM" id="MobiDB-lite"/>
    </source>
</evidence>
<feature type="region of interest" description="Disordered" evidence="2">
    <location>
        <begin position="133"/>
        <end position="177"/>
    </location>
</feature>
<evidence type="ECO:0000313" key="4">
    <source>
        <dbReference type="EMBL" id="SSA46905.1"/>
    </source>
</evidence>
<evidence type="ECO:0000313" key="5">
    <source>
        <dbReference type="Proteomes" id="UP000250222"/>
    </source>
</evidence>
<keyword evidence="5" id="KW-1185">Reference proteome</keyword>
<feature type="compositionally biased region" description="Polar residues" evidence="2">
    <location>
        <begin position="70"/>
        <end position="80"/>
    </location>
</feature>